<protein>
    <recommendedName>
        <fullName evidence="7">Flagellar protein</fullName>
    </recommendedName>
</protein>
<gene>
    <name evidence="9" type="ORF">C7446_1030</name>
</gene>
<dbReference type="GO" id="GO:0009425">
    <property type="term" value="C:bacterial-type flagellum basal body"/>
    <property type="evidence" value="ECO:0007669"/>
    <property type="project" value="UniProtKB-SubCell"/>
</dbReference>
<keyword evidence="9" id="KW-0282">Flagellum</keyword>
<evidence type="ECO:0000256" key="7">
    <source>
        <dbReference type="RuleBase" id="RU362064"/>
    </source>
</evidence>
<accession>A0A420WXZ5</accession>
<proteinExistence type="inferred from homology"/>
<dbReference type="InterPro" id="IPR052205">
    <property type="entry name" value="FliO/MopB"/>
</dbReference>
<dbReference type="OrthoDB" id="6897726at2"/>
<keyword evidence="9" id="KW-0966">Cell projection</keyword>
<dbReference type="PANTHER" id="PTHR38766">
    <property type="entry name" value="FLAGELLAR PROTEIN FLIO"/>
    <property type="match status" value="1"/>
</dbReference>
<comment type="caution">
    <text evidence="9">The sequence shown here is derived from an EMBL/GenBank/DDBJ whole genome shotgun (WGS) entry which is preliminary data.</text>
</comment>
<dbReference type="AlphaFoldDB" id="A0A420WXZ5"/>
<feature type="transmembrane region" description="Helical" evidence="7">
    <location>
        <begin position="55"/>
        <end position="72"/>
    </location>
</feature>
<dbReference type="InterPro" id="IPR022781">
    <property type="entry name" value="Flagellar_biosynth_FliO"/>
</dbReference>
<feature type="region of interest" description="Disordered" evidence="8">
    <location>
        <begin position="127"/>
        <end position="146"/>
    </location>
</feature>
<dbReference type="NCBIfam" id="TIGR03500">
    <property type="entry name" value="FliO_TIGR"/>
    <property type="match status" value="1"/>
</dbReference>
<dbReference type="Proteomes" id="UP000281975">
    <property type="component" value="Unassembled WGS sequence"/>
</dbReference>
<evidence type="ECO:0000256" key="3">
    <source>
        <dbReference type="ARBA" id="ARBA00022989"/>
    </source>
</evidence>
<dbReference type="PANTHER" id="PTHR38766:SF1">
    <property type="entry name" value="FLAGELLAR PROTEIN FLIO"/>
    <property type="match status" value="1"/>
</dbReference>
<evidence type="ECO:0000256" key="2">
    <source>
        <dbReference type="ARBA" id="ARBA00022692"/>
    </source>
</evidence>
<comment type="similarity">
    <text evidence="6 7">Belongs to the FliO/MopB family.</text>
</comment>
<dbReference type="RefSeq" id="WP_121171977.1">
    <property type="nucleotide sequence ID" value="NZ_RBIN01000003.1"/>
</dbReference>
<keyword evidence="5 7" id="KW-0975">Bacterial flagellum</keyword>
<reference evidence="9 10" key="1">
    <citation type="submission" date="2018-10" db="EMBL/GenBank/DDBJ databases">
        <title>Genomic Encyclopedia of Type Strains, Phase IV (KMG-IV): sequencing the most valuable type-strain genomes for metagenomic binning, comparative biology and taxonomic classification.</title>
        <authorList>
            <person name="Goeker M."/>
        </authorList>
    </citation>
    <scope>NUCLEOTIDE SEQUENCE [LARGE SCALE GENOMIC DNA]</scope>
    <source>
        <strain evidence="9 10">DSM 23229</strain>
    </source>
</reference>
<evidence type="ECO:0000256" key="1">
    <source>
        <dbReference type="ARBA" id="ARBA00022475"/>
    </source>
</evidence>
<keyword evidence="9" id="KW-0969">Cilium</keyword>
<evidence type="ECO:0000313" key="9">
    <source>
        <dbReference type="EMBL" id="RKR06094.1"/>
    </source>
</evidence>
<dbReference type="Pfam" id="PF04347">
    <property type="entry name" value="FliO"/>
    <property type="match status" value="1"/>
</dbReference>
<evidence type="ECO:0000256" key="6">
    <source>
        <dbReference type="ARBA" id="ARBA00037937"/>
    </source>
</evidence>
<evidence type="ECO:0000313" key="10">
    <source>
        <dbReference type="Proteomes" id="UP000281975"/>
    </source>
</evidence>
<dbReference type="GO" id="GO:0005886">
    <property type="term" value="C:plasma membrane"/>
    <property type="evidence" value="ECO:0007669"/>
    <property type="project" value="UniProtKB-SubCell"/>
</dbReference>
<comment type="subcellular location">
    <subcellularLocation>
        <location evidence="7">Cell membrane</location>
    </subcellularLocation>
    <subcellularLocation>
        <location evidence="7">Bacterial flagellum basal body</location>
    </subcellularLocation>
</comment>
<evidence type="ECO:0000256" key="8">
    <source>
        <dbReference type="SAM" id="MobiDB-lite"/>
    </source>
</evidence>
<sequence length="162" mass="17245">MSTQHPDTLLPEASLNSEALHTAATLQTTQAPAGGSGYLQGSDADMAAAGMGKTMIGLVVVLAIIGLCAWAIRRLGRGRLMGSQRQLRVIASQNLGQRERVVMVEVEDTWLVLGVAPGSVRTLHTLPARSAETPGEDSAAPGLGESFRRVLAQRFDRRDRNS</sequence>
<name>A0A420WXZ5_9GAMM</name>
<organism evidence="9 10">
    <name type="scientific">Kushneria sinocarnis</name>
    <dbReference type="NCBI Taxonomy" id="595502"/>
    <lineage>
        <taxon>Bacteria</taxon>
        <taxon>Pseudomonadati</taxon>
        <taxon>Pseudomonadota</taxon>
        <taxon>Gammaproteobacteria</taxon>
        <taxon>Oceanospirillales</taxon>
        <taxon>Halomonadaceae</taxon>
        <taxon>Kushneria</taxon>
    </lineage>
</organism>
<dbReference type="EMBL" id="RBIN01000003">
    <property type="protein sequence ID" value="RKR06094.1"/>
    <property type="molecule type" value="Genomic_DNA"/>
</dbReference>
<keyword evidence="2 7" id="KW-0812">Transmembrane</keyword>
<keyword evidence="1 7" id="KW-1003">Cell membrane</keyword>
<evidence type="ECO:0000256" key="4">
    <source>
        <dbReference type="ARBA" id="ARBA00023136"/>
    </source>
</evidence>
<keyword evidence="3 7" id="KW-1133">Transmembrane helix</keyword>
<keyword evidence="4 7" id="KW-0472">Membrane</keyword>
<keyword evidence="10" id="KW-1185">Reference proteome</keyword>
<dbReference type="GO" id="GO:0044781">
    <property type="term" value="P:bacterial-type flagellum organization"/>
    <property type="evidence" value="ECO:0007669"/>
    <property type="project" value="UniProtKB-UniRule"/>
</dbReference>
<evidence type="ECO:0000256" key="5">
    <source>
        <dbReference type="ARBA" id="ARBA00023143"/>
    </source>
</evidence>